<evidence type="ECO:0000259" key="2">
    <source>
        <dbReference type="Pfam" id="PF00975"/>
    </source>
</evidence>
<dbReference type="GO" id="GO:0008610">
    <property type="term" value="P:lipid biosynthetic process"/>
    <property type="evidence" value="ECO:0007669"/>
    <property type="project" value="TreeGrafter"/>
</dbReference>
<dbReference type="STRING" id="47866.GA0074694_4191"/>
<dbReference type="Pfam" id="PF00975">
    <property type="entry name" value="Thioesterase"/>
    <property type="match status" value="1"/>
</dbReference>
<protein>
    <submittedName>
        <fullName evidence="3">Surfactin synthase thioesterase subunit</fullName>
    </submittedName>
</protein>
<dbReference type="InterPro" id="IPR001031">
    <property type="entry name" value="Thioesterase"/>
</dbReference>
<organism evidence="3 4">
    <name type="scientific">Micromonospora inyonensis</name>
    <dbReference type="NCBI Taxonomy" id="47866"/>
    <lineage>
        <taxon>Bacteria</taxon>
        <taxon>Bacillati</taxon>
        <taxon>Actinomycetota</taxon>
        <taxon>Actinomycetes</taxon>
        <taxon>Micromonosporales</taxon>
        <taxon>Micromonosporaceae</taxon>
        <taxon>Micromonospora</taxon>
    </lineage>
</organism>
<dbReference type="Proteomes" id="UP000198906">
    <property type="component" value="Unassembled WGS sequence"/>
</dbReference>
<dbReference type="InterPro" id="IPR029058">
    <property type="entry name" value="AB_hydrolase_fold"/>
</dbReference>
<dbReference type="SUPFAM" id="SSF53474">
    <property type="entry name" value="alpha/beta-Hydrolases"/>
    <property type="match status" value="1"/>
</dbReference>
<dbReference type="InterPro" id="IPR012223">
    <property type="entry name" value="TEII"/>
</dbReference>
<gene>
    <name evidence="3" type="ORF">GA0074694_4191</name>
</gene>
<name>A0A1C6S7B1_9ACTN</name>
<reference evidence="4" key="1">
    <citation type="submission" date="2016-06" db="EMBL/GenBank/DDBJ databases">
        <authorList>
            <person name="Varghese N."/>
        </authorList>
    </citation>
    <scope>NUCLEOTIDE SEQUENCE [LARGE SCALE GENOMIC DNA]</scope>
    <source>
        <strain evidence="4">DSM 46123</strain>
    </source>
</reference>
<dbReference type="Gene3D" id="3.40.50.1820">
    <property type="entry name" value="alpha/beta hydrolase"/>
    <property type="match status" value="1"/>
</dbReference>
<dbReference type="AlphaFoldDB" id="A0A1C6S7B1"/>
<comment type="similarity">
    <text evidence="1">Belongs to the thioesterase family.</text>
</comment>
<evidence type="ECO:0000313" key="4">
    <source>
        <dbReference type="Proteomes" id="UP000198906"/>
    </source>
</evidence>
<evidence type="ECO:0000313" key="3">
    <source>
        <dbReference type="EMBL" id="SCL25333.1"/>
    </source>
</evidence>
<proteinExistence type="inferred from homology"/>
<sequence>MGTLLFALPYAGGGASLYRSWPETTGVRVHGVQLPGREELFDEPWPLSMADTIARCVRQVVERSTGDDNVALFGHSFGAVLAYEVARHLVADGRTPVHLFASGSVDPTTPLGRDPAQLSDTEFVGRVESLAGYTHPALAIPDLREIVLPVLRADVRMHETYRTDAERPLPVPVTALRGTSDHLVSADDCARWAKVTSAVSTVVQLPGGHMYFVDDPQPLLTVIERTLES</sequence>
<evidence type="ECO:0000256" key="1">
    <source>
        <dbReference type="ARBA" id="ARBA00007169"/>
    </source>
</evidence>
<dbReference type="EMBL" id="FMHU01000002">
    <property type="protein sequence ID" value="SCL25333.1"/>
    <property type="molecule type" value="Genomic_DNA"/>
</dbReference>
<accession>A0A1C6S7B1</accession>
<dbReference type="RefSeq" id="WP_091460851.1">
    <property type="nucleotide sequence ID" value="NZ_FMHU01000002.1"/>
</dbReference>
<keyword evidence="4" id="KW-1185">Reference proteome</keyword>
<feature type="domain" description="Thioesterase" evidence="2">
    <location>
        <begin position="5"/>
        <end position="224"/>
    </location>
</feature>
<dbReference type="PANTHER" id="PTHR11487:SF0">
    <property type="entry name" value="S-ACYL FATTY ACID SYNTHASE THIOESTERASE, MEDIUM CHAIN"/>
    <property type="match status" value="1"/>
</dbReference>
<dbReference type="PANTHER" id="PTHR11487">
    <property type="entry name" value="THIOESTERASE"/>
    <property type="match status" value="1"/>
</dbReference>